<feature type="domain" description="HMG box" evidence="5">
    <location>
        <begin position="157"/>
        <end position="222"/>
    </location>
</feature>
<evidence type="ECO:0000256" key="3">
    <source>
        <dbReference type="SAM" id="Coils"/>
    </source>
</evidence>
<reference evidence="7" key="1">
    <citation type="submission" date="2025-08" db="UniProtKB">
        <authorList>
            <consortium name="RefSeq"/>
        </authorList>
    </citation>
    <scope>IDENTIFICATION</scope>
    <source>
        <tissue evidence="7">Whole body</tissue>
    </source>
</reference>
<dbReference type="Pfam" id="PF00505">
    <property type="entry name" value="HMG_box"/>
    <property type="match status" value="1"/>
</dbReference>
<dbReference type="GO" id="GO:0006357">
    <property type="term" value="P:regulation of transcription by RNA polymerase II"/>
    <property type="evidence" value="ECO:0007669"/>
    <property type="project" value="TreeGrafter"/>
</dbReference>
<dbReference type="InterPro" id="IPR036910">
    <property type="entry name" value="HMG_box_dom_sf"/>
</dbReference>
<organism evidence="6 7">
    <name type="scientific">Temnothorax curvispinosus</name>
    <dbReference type="NCBI Taxonomy" id="300111"/>
    <lineage>
        <taxon>Eukaryota</taxon>
        <taxon>Metazoa</taxon>
        <taxon>Ecdysozoa</taxon>
        <taxon>Arthropoda</taxon>
        <taxon>Hexapoda</taxon>
        <taxon>Insecta</taxon>
        <taxon>Pterygota</taxon>
        <taxon>Neoptera</taxon>
        <taxon>Endopterygota</taxon>
        <taxon>Hymenoptera</taxon>
        <taxon>Apocrita</taxon>
        <taxon>Aculeata</taxon>
        <taxon>Formicoidea</taxon>
        <taxon>Formicidae</taxon>
        <taxon>Myrmicinae</taxon>
        <taxon>Temnothorax</taxon>
    </lineage>
</organism>
<keyword evidence="3" id="KW-0175">Coiled coil</keyword>
<dbReference type="Gene3D" id="1.10.30.10">
    <property type="entry name" value="High mobility group box domain"/>
    <property type="match status" value="2"/>
</dbReference>
<dbReference type="SUPFAM" id="SSF47095">
    <property type="entry name" value="HMG-box"/>
    <property type="match status" value="2"/>
</dbReference>
<dbReference type="GeneID" id="112454252"/>
<keyword evidence="4" id="KW-1133">Transmembrane helix</keyword>
<keyword evidence="4" id="KW-0812">Transmembrane</keyword>
<feature type="domain" description="HMG box" evidence="5">
    <location>
        <begin position="52"/>
        <end position="120"/>
    </location>
</feature>
<dbReference type="Pfam" id="PF09011">
    <property type="entry name" value="HMG_box_2"/>
    <property type="match status" value="1"/>
</dbReference>
<dbReference type="GO" id="GO:0005634">
    <property type="term" value="C:nucleus"/>
    <property type="evidence" value="ECO:0007669"/>
    <property type="project" value="UniProtKB-UniRule"/>
</dbReference>
<feature type="coiled-coil region" evidence="3">
    <location>
        <begin position="193"/>
        <end position="231"/>
    </location>
</feature>
<evidence type="ECO:0000313" key="6">
    <source>
        <dbReference type="Proteomes" id="UP000504618"/>
    </source>
</evidence>
<dbReference type="RefSeq" id="XP_024871306.1">
    <property type="nucleotide sequence ID" value="XM_025015538.1"/>
</dbReference>
<gene>
    <name evidence="7" type="primary">LOC112454252</name>
</gene>
<dbReference type="Proteomes" id="UP000504618">
    <property type="component" value="Unplaced"/>
</dbReference>
<dbReference type="OrthoDB" id="5550281at2759"/>
<keyword evidence="6" id="KW-1185">Reference proteome</keyword>
<dbReference type="AlphaFoldDB" id="A0A6J1PPT0"/>
<proteinExistence type="predicted"/>
<evidence type="ECO:0000256" key="4">
    <source>
        <dbReference type="SAM" id="Phobius"/>
    </source>
</evidence>
<dbReference type="CTD" id="7019"/>
<evidence type="ECO:0000259" key="5">
    <source>
        <dbReference type="PROSITE" id="PS50118"/>
    </source>
</evidence>
<dbReference type="GO" id="GO:0003677">
    <property type="term" value="F:DNA binding"/>
    <property type="evidence" value="ECO:0007669"/>
    <property type="project" value="UniProtKB-UniRule"/>
</dbReference>
<protein>
    <submittedName>
        <fullName evidence="7">Transcription factor A, mitochondrial-like isoform X1</fullName>
    </submittedName>
</protein>
<dbReference type="PANTHER" id="PTHR48112">
    <property type="entry name" value="HIGH MOBILITY GROUP PROTEIN DSP1"/>
    <property type="match status" value="1"/>
</dbReference>
<dbReference type="PROSITE" id="PS50118">
    <property type="entry name" value="HMG_BOX_2"/>
    <property type="match status" value="2"/>
</dbReference>
<dbReference type="SMART" id="SM00398">
    <property type="entry name" value="HMG"/>
    <property type="match status" value="2"/>
</dbReference>
<accession>A0A6J1PPT0</accession>
<keyword evidence="2" id="KW-0539">Nucleus</keyword>
<feature type="transmembrane region" description="Helical" evidence="4">
    <location>
        <begin position="308"/>
        <end position="328"/>
    </location>
</feature>
<evidence type="ECO:0000256" key="2">
    <source>
        <dbReference type="PROSITE-ProRule" id="PRU00267"/>
    </source>
</evidence>
<feature type="DNA-binding region" description="HMG box" evidence="2">
    <location>
        <begin position="52"/>
        <end position="120"/>
    </location>
</feature>
<keyword evidence="4" id="KW-0472">Membrane</keyword>
<name>A0A6J1PPT0_9HYME</name>
<dbReference type="InterPro" id="IPR009071">
    <property type="entry name" value="HMG_box_dom"/>
</dbReference>
<dbReference type="PANTHER" id="PTHR48112:SF22">
    <property type="entry name" value="MITOCHONDRIAL TRANSCRIPTION FACTOR A, ISOFORM B"/>
    <property type="match status" value="1"/>
</dbReference>
<feature type="DNA-binding region" description="HMG box" evidence="2">
    <location>
        <begin position="157"/>
        <end position="222"/>
    </location>
</feature>
<sequence>MITATCRLLFPLNRKQLNPLNFFCIREFASAQDFTTSESKHGIEKDSLPLKPKKPPNVFLLYYNAVRNELQKEYPDYKSKELMKKASEKWAEIDPTKKQDFQKQYFDQSSVYKQKLKDYENSLTDEQKMEIVQELLKKGYALNKGEVKQKLTELGKPKRPLSAFMLFLQNKRITKKPQELYKDWINNVTEEWRNMTTEDKNKYNAEAKDLLEKYKIEMKKWEEDMIKADQRHGSADGLELYVSKRALQTAMKRNTAMDTSINDVKKTTIQPHDTHIRTQIYTYFVSTWKRVLTVLKEISENWKTVRDYIFIGIVGILISVFCVFDLMYK</sequence>
<keyword evidence="1 2" id="KW-0238">DNA-binding</keyword>
<evidence type="ECO:0000313" key="7">
    <source>
        <dbReference type="RefSeq" id="XP_024871306.1"/>
    </source>
</evidence>
<evidence type="ECO:0000256" key="1">
    <source>
        <dbReference type="ARBA" id="ARBA00023125"/>
    </source>
</evidence>
<dbReference type="InterPro" id="IPR050342">
    <property type="entry name" value="HMGB"/>
</dbReference>